<gene>
    <name evidence="10" type="primary">LOC105432210</name>
</gene>
<proteinExistence type="predicted"/>
<dbReference type="Gene3D" id="3.40.50.300">
    <property type="entry name" value="P-loop containing nucleotide triphosphate hydrolases"/>
    <property type="match status" value="1"/>
</dbReference>
<dbReference type="SMART" id="SM00968">
    <property type="entry name" value="SMC_hinge"/>
    <property type="match status" value="1"/>
</dbReference>
<dbReference type="PIRSF" id="PIRSF005719">
    <property type="entry name" value="SMC"/>
    <property type="match status" value="1"/>
</dbReference>
<dbReference type="KEGG" id="pbar:105432210"/>
<dbReference type="AlphaFoldDB" id="A0A6I9WSB2"/>
<evidence type="ECO:0000256" key="1">
    <source>
        <dbReference type="ARBA" id="ARBA00004123"/>
    </source>
</evidence>
<evidence type="ECO:0000256" key="3">
    <source>
        <dbReference type="ARBA" id="ARBA00022776"/>
    </source>
</evidence>
<feature type="coiled-coil region" evidence="7">
    <location>
        <begin position="484"/>
        <end position="511"/>
    </location>
</feature>
<dbReference type="InterPro" id="IPR010935">
    <property type="entry name" value="SMC_hinge"/>
</dbReference>
<evidence type="ECO:0000313" key="10">
    <source>
        <dbReference type="RefSeq" id="XP_011645211.2"/>
    </source>
</evidence>
<dbReference type="GO" id="GO:0008278">
    <property type="term" value="C:cohesin complex"/>
    <property type="evidence" value="ECO:0007669"/>
    <property type="project" value="TreeGrafter"/>
</dbReference>
<dbReference type="GO" id="GO:0005524">
    <property type="term" value="F:ATP binding"/>
    <property type="evidence" value="ECO:0007669"/>
    <property type="project" value="InterPro"/>
</dbReference>
<feature type="coiled-coil region" evidence="7">
    <location>
        <begin position="98"/>
        <end position="198"/>
    </location>
</feature>
<dbReference type="InterPro" id="IPR036277">
    <property type="entry name" value="SMC_hinge_sf"/>
</dbReference>
<dbReference type="RefSeq" id="XP_011645211.2">
    <property type="nucleotide sequence ID" value="XM_011646909.2"/>
</dbReference>
<dbReference type="InterPro" id="IPR024704">
    <property type="entry name" value="SMC"/>
</dbReference>
<dbReference type="GO" id="GO:0005634">
    <property type="term" value="C:nucleus"/>
    <property type="evidence" value="ECO:0007669"/>
    <property type="project" value="UniProtKB-SubCell"/>
</dbReference>
<dbReference type="SUPFAM" id="SSF52540">
    <property type="entry name" value="P-loop containing nucleoside triphosphate hydrolases"/>
    <property type="match status" value="1"/>
</dbReference>
<evidence type="ECO:0000256" key="6">
    <source>
        <dbReference type="ARBA" id="ARBA00023306"/>
    </source>
</evidence>
<feature type="coiled-coil region" evidence="7">
    <location>
        <begin position="33"/>
        <end position="70"/>
    </location>
</feature>
<evidence type="ECO:0000256" key="4">
    <source>
        <dbReference type="ARBA" id="ARBA00023054"/>
    </source>
</evidence>
<dbReference type="Pfam" id="PF02463">
    <property type="entry name" value="SMC_N"/>
    <property type="match status" value="1"/>
</dbReference>
<evidence type="ECO:0000256" key="5">
    <source>
        <dbReference type="ARBA" id="ARBA00023242"/>
    </source>
</evidence>
<dbReference type="InterPro" id="IPR003395">
    <property type="entry name" value="RecF/RecN/SMC_N"/>
</dbReference>
<dbReference type="GO" id="GO:0003677">
    <property type="term" value="F:DNA binding"/>
    <property type="evidence" value="ECO:0007669"/>
    <property type="project" value="TreeGrafter"/>
</dbReference>
<dbReference type="PANTHER" id="PTHR18937">
    <property type="entry name" value="STRUCTURAL MAINTENANCE OF CHROMOSOMES SMC FAMILY MEMBER"/>
    <property type="match status" value="1"/>
</dbReference>
<dbReference type="Pfam" id="PF06470">
    <property type="entry name" value="SMC_hinge"/>
    <property type="match status" value="1"/>
</dbReference>
<keyword evidence="5" id="KW-0539">Nucleus</keyword>
<dbReference type="Gene3D" id="3.30.70.1620">
    <property type="match status" value="1"/>
</dbReference>
<keyword evidence="2" id="KW-0132">Cell division</keyword>
<evidence type="ECO:0000259" key="8">
    <source>
        <dbReference type="SMART" id="SM00968"/>
    </source>
</evidence>
<sequence length="892" mass="104118">MEDIIQKSKIKYVTLEENILYWQKKRDCARVSLDNANKAHDIRKKIIQELKNELKQIDNKLAELRKASQMSTIELSNFQVKRYMELMIETECRAKDSIKEINNLMRDKQADHDKLDNKNRCKHELEDKVKRIKLSKEDLETRLKKLQNLDAEFKATLMDKKARIQELGQKIIETENKLLNLENDIAKISEELSEAAIDHDTVSQEVKKNNIIKMLKQFHSGIYGRISDLCKPIHPRYNVAITKVFGKNMDAIIVDMQQTAIQCIQFLKEQKIGVERFLPLDSIKTVYLNESLRAIKDPIHVKLLYDVLEISSVFIKKAVLFITQNILVCETAEDAETMAYKTDENKTYSCVSLDGCFYHKDGTISGGQTDLIVKAKQWEKQQIFALKERKAQLIQELRNLPKIFVMQSELDALNIEIEGLTLRNNYIEIDIKDTENKIVRIHEELDALDRELLGLNKDEIFVDFCKDINIPDISYYEKNNLRTYQERKNKQLELEKQYDHIENQLRFENENDTESKILKWKHFLEQAETEWNKAYQQECHEKMKIKQAKSKMSVLKDSYVKEKNNIENVEKKLAQYKLQIDVIGKLYLDNQKAHIAIRSKIEQKQIECNTILNECKIEDIVIPKLQTSHRPENEDIFTYSSSLSTDSKISMKIDFSRFPQDIRNCVEEDMTKQLSEELIKIQTELNNILKPNLNIDEKIDSITDQMQEININLRNCRKKSDEIRTQFELVKAKRYKLFSDYLEQVAAEIDSTYKNLVHDMSAQAIIFSDNLEEPYIGNIIYNCIVPSKGFLPLQYLSGGEKSLASLALFFAMQRDKQIPFLIMDEIDAALDKTNIKNVIRFIQSQLNTTQLITISLRRQLYSNADVLIGVTLIPDEKHSNSNVFAISLNGYK</sequence>
<comment type="subcellular location">
    <subcellularLocation>
        <location evidence="1">Nucleus</location>
    </subcellularLocation>
</comment>
<protein>
    <submittedName>
        <fullName evidence="10">Structural maintenance of chromosomes protein 1A-like</fullName>
    </submittedName>
</protein>
<reference evidence="10" key="1">
    <citation type="submission" date="2025-08" db="UniProtKB">
        <authorList>
            <consortium name="RefSeq"/>
        </authorList>
    </citation>
    <scope>IDENTIFICATION</scope>
</reference>
<feature type="domain" description="SMC hinge" evidence="8">
    <location>
        <begin position="220"/>
        <end position="339"/>
    </location>
</feature>
<keyword evidence="9" id="KW-1185">Reference proteome</keyword>
<dbReference type="GeneID" id="105432210"/>
<name>A0A6I9WSB2_9HYME</name>
<dbReference type="Gene3D" id="1.20.1060.20">
    <property type="match status" value="1"/>
</dbReference>
<dbReference type="SUPFAM" id="SSF75553">
    <property type="entry name" value="Smc hinge domain"/>
    <property type="match status" value="1"/>
</dbReference>
<dbReference type="OrthoDB" id="413649at2759"/>
<evidence type="ECO:0000313" key="9">
    <source>
        <dbReference type="Proteomes" id="UP000504615"/>
    </source>
</evidence>
<organism evidence="9 10">
    <name type="scientific">Pogonomyrmex barbatus</name>
    <name type="common">red harvester ant</name>
    <dbReference type="NCBI Taxonomy" id="144034"/>
    <lineage>
        <taxon>Eukaryota</taxon>
        <taxon>Metazoa</taxon>
        <taxon>Ecdysozoa</taxon>
        <taxon>Arthropoda</taxon>
        <taxon>Hexapoda</taxon>
        <taxon>Insecta</taxon>
        <taxon>Pterygota</taxon>
        <taxon>Neoptera</taxon>
        <taxon>Endopterygota</taxon>
        <taxon>Hymenoptera</taxon>
        <taxon>Apocrita</taxon>
        <taxon>Aculeata</taxon>
        <taxon>Formicoidea</taxon>
        <taxon>Formicidae</taxon>
        <taxon>Myrmicinae</taxon>
        <taxon>Pogonomyrmex</taxon>
    </lineage>
</organism>
<feature type="coiled-coil region" evidence="7">
    <location>
        <begin position="545"/>
        <end position="579"/>
    </location>
</feature>
<dbReference type="Proteomes" id="UP000504615">
    <property type="component" value="Unplaced"/>
</dbReference>
<dbReference type="GO" id="GO:0007062">
    <property type="term" value="P:sister chromatid cohesion"/>
    <property type="evidence" value="ECO:0007669"/>
    <property type="project" value="TreeGrafter"/>
</dbReference>
<dbReference type="PANTHER" id="PTHR18937:SF12">
    <property type="entry name" value="STRUCTURAL MAINTENANCE OF CHROMOSOMES PROTEIN"/>
    <property type="match status" value="1"/>
</dbReference>
<accession>A0A6I9WSB2</accession>
<keyword evidence="4 7" id="KW-0175">Coiled coil</keyword>
<evidence type="ECO:0000256" key="2">
    <source>
        <dbReference type="ARBA" id="ARBA00022618"/>
    </source>
</evidence>
<dbReference type="GO" id="GO:0051301">
    <property type="term" value="P:cell division"/>
    <property type="evidence" value="ECO:0007669"/>
    <property type="project" value="UniProtKB-KW"/>
</dbReference>
<feature type="coiled-coil region" evidence="7">
    <location>
        <begin position="431"/>
        <end position="458"/>
    </location>
</feature>
<dbReference type="GO" id="GO:0016887">
    <property type="term" value="F:ATP hydrolysis activity"/>
    <property type="evidence" value="ECO:0007669"/>
    <property type="project" value="InterPro"/>
</dbReference>
<dbReference type="InterPro" id="IPR027417">
    <property type="entry name" value="P-loop_NTPase"/>
</dbReference>
<evidence type="ECO:0000256" key="7">
    <source>
        <dbReference type="SAM" id="Coils"/>
    </source>
</evidence>
<keyword evidence="3" id="KW-0498">Mitosis</keyword>
<keyword evidence="6" id="KW-0131">Cell cycle</keyword>